<feature type="region of interest" description="Disordered" evidence="2">
    <location>
        <begin position="851"/>
        <end position="871"/>
    </location>
</feature>
<feature type="compositionally biased region" description="Polar residues" evidence="2">
    <location>
        <begin position="356"/>
        <end position="366"/>
    </location>
</feature>
<feature type="compositionally biased region" description="Polar residues" evidence="2">
    <location>
        <begin position="551"/>
        <end position="560"/>
    </location>
</feature>
<feature type="compositionally biased region" description="Polar residues" evidence="2">
    <location>
        <begin position="717"/>
        <end position="750"/>
    </location>
</feature>
<sequence>MCIIASILDFRVFNAFKFYTSLRTMTNQMQQNEDFNLYLDETSRVSALDLYEDLLCTDNDKGTALTVTEVNIERRQLEEQNQLLLQQLSKATANLKSITEQNNALKQNFACLLETAKTELERKNKVIARLSGVTEPRNHQRQVVKTTGQNVLSLKGRRIDDDKSTAKTHMAVESQRNKTTTVPKPSHTGDSGMQLFPEKLVPPNRERLEKNNPETNNLKRKHSPDELPVVKRSKENNTTESYRKLKDPHIKSREESFSRDSRSSRKDSRDRSLERRNKRGTRESDSRRDSYSSRTDSQNSSRIKHRSPDRTSKEKLQKLEVKRDPRRNRDDRSSDLRRKLVAQAQSTEKCKEHLNPSRQRNISNQGKIICKDSNKKLSKHQTKPERRSHPNETTSSSKESEVIRVVEPLKRKADSSTDSKSDKTNLLTTEKELNQIPVLGKIQETSHFSLITDKNTDRKKKRSLSSTGMSNHTTTKQAENVYQEKDELSVKKGISSKSEVAKKTNIFQHKQLENKEISPTNKKELKTSKHQTQPGTEKHDSSVSKKSQSSIPPTTANLNDSAKFDIPNLDIYDQLDFNEDSLSANFENGSKSLFKQPNKNDTDKTGSNDKPSDPKSDKPSQHCKKLKLVDKASSNKKSGDISAKSSVITERNMVVHEKSVLEGNFKTCTLPSNTSPKSAIHLEPSSMAAHNSDQKSKQKPTNKSVCLLSKQLKSPHNVLQSTVPTAASSAESLTRSSTNTPSVKLQTPHSGNKENVEEKELSVGKNSKQNNSTSNDKSIGESFMHYYRNASLHCLLHLARKKLSLKKSEQKVKDSSQNEDKIKSPGPTPTKSRAMWLASLEECQQRRKLRSRWMSEKSDEEETHTEIPTELSQSAEITRIEPSNTSCGSLSWTRHEESMNRFFGLADVVKVITPIKSISSETSTKGCATELKNLQRTCRKVLQSPTKHCS</sequence>
<feature type="compositionally biased region" description="Polar residues" evidence="2">
    <location>
        <begin position="177"/>
        <end position="191"/>
    </location>
</feature>
<feature type="compositionally biased region" description="Basic and acidic residues" evidence="2">
    <location>
        <begin position="598"/>
        <end position="620"/>
    </location>
</feature>
<gene>
    <name evidence="3" type="primary">Slx4</name>
</gene>
<feature type="region of interest" description="Disordered" evidence="2">
    <location>
        <begin position="588"/>
        <end position="623"/>
    </location>
</feature>
<evidence type="ECO:0000256" key="1">
    <source>
        <dbReference type="SAM" id="Coils"/>
    </source>
</evidence>
<feature type="compositionally biased region" description="Basic and acidic residues" evidence="2">
    <location>
        <begin position="223"/>
        <end position="291"/>
    </location>
</feature>
<feature type="compositionally biased region" description="Polar residues" evidence="2">
    <location>
        <begin position="464"/>
        <end position="480"/>
    </location>
</feature>
<feature type="compositionally biased region" description="Polar residues" evidence="2">
    <location>
        <begin position="764"/>
        <end position="776"/>
    </location>
</feature>
<evidence type="ECO:0000256" key="2">
    <source>
        <dbReference type="SAM" id="MobiDB-lite"/>
    </source>
</evidence>
<keyword evidence="1" id="KW-0175">Coiled coil</keyword>
<feature type="compositionally biased region" description="Basic and acidic residues" evidence="2">
    <location>
        <begin position="398"/>
        <end position="428"/>
    </location>
</feature>
<protein>
    <submittedName>
        <fullName evidence="3">Structure-specific endonuclease subunit slx4-like</fullName>
    </submittedName>
</protein>
<feature type="region of interest" description="Disordered" evidence="2">
    <location>
        <begin position="453"/>
        <end position="486"/>
    </location>
</feature>
<feature type="region of interest" description="Disordered" evidence="2">
    <location>
        <begin position="807"/>
        <end position="833"/>
    </location>
</feature>
<dbReference type="AlphaFoldDB" id="A0A6F9DSF0"/>
<feature type="compositionally biased region" description="Basic and acidic residues" evidence="2">
    <location>
        <begin position="306"/>
        <end position="338"/>
    </location>
</feature>
<name>A0A6F9DSF0_9ASCI</name>
<accession>A0A6F9DSF0</accession>
<feature type="region of interest" description="Disordered" evidence="2">
    <location>
        <begin position="717"/>
        <end position="776"/>
    </location>
</feature>
<reference evidence="3" key="1">
    <citation type="submission" date="2020-04" db="EMBL/GenBank/DDBJ databases">
        <authorList>
            <person name="Neveu A P."/>
        </authorList>
    </citation>
    <scope>NUCLEOTIDE SEQUENCE</scope>
    <source>
        <tissue evidence="3">Whole embryo</tissue>
    </source>
</reference>
<proteinExistence type="evidence at transcript level"/>
<organism evidence="3">
    <name type="scientific">Phallusia mammillata</name>
    <dbReference type="NCBI Taxonomy" id="59560"/>
    <lineage>
        <taxon>Eukaryota</taxon>
        <taxon>Metazoa</taxon>
        <taxon>Chordata</taxon>
        <taxon>Tunicata</taxon>
        <taxon>Ascidiacea</taxon>
        <taxon>Phlebobranchia</taxon>
        <taxon>Ascidiidae</taxon>
        <taxon>Phallusia</taxon>
    </lineage>
</organism>
<feature type="compositionally biased region" description="Basic and acidic residues" evidence="2">
    <location>
        <begin position="807"/>
        <end position="823"/>
    </location>
</feature>
<feature type="compositionally biased region" description="Polar residues" evidence="2">
    <location>
        <begin position="588"/>
        <end position="597"/>
    </location>
</feature>
<dbReference type="GO" id="GO:0004519">
    <property type="term" value="F:endonuclease activity"/>
    <property type="evidence" value="ECO:0007669"/>
    <property type="project" value="UniProtKB-KW"/>
</dbReference>
<feature type="coiled-coil region" evidence="1">
    <location>
        <begin position="67"/>
        <end position="115"/>
    </location>
</feature>
<dbReference type="EMBL" id="LR790510">
    <property type="protein sequence ID" value="CAB3266372.1"/>
    <property type="molecule type" value="mRNA"/>
</dbReference>
<keyword evidence="3" id="KW-0255">Endonuclease</keyword>
<feature type="region of interest" description="Disordered" evidence="2">
    <location>
        <begin position="505"/>
        <end position="561"/>
    </location>
</feature>
<keyword evidence="3" id="KW-0378">Hydrolase</keyword>
<feature type="region of interest" description="Disordered" evidence="2">
    <location>
        <begin position="156"/>
        <end position="428"/>
    </location>
</feature>
<feature type="compositionally biased region" description="Basic and acidic residues" evidence="2">
    <location>
        <begin position="510"/>
        <end position="527"/>
    </location>
</feature>
<keyword evidence="3" id="KW-0540">Nuclease</keyword>
<evidence type="ECO:0000313" key="3">
    <source>
        <dbReference type="EMBL" id="CAB3266372.1"/>
    </source>
</evidence>
<feature type="compositionally biased region" description="Basic and acidic residues" evidence="2">
    <location>
        <begin position="751"/>
        <end position="762"/>
    </location>
</feature>